<dbReference type="HOGENOM" id="CLU_059252_6_1_1"/>
<keyword evidence="7" id="KW-1185">Reference proteome</keyword>
<dbReference type="InParanoid" id="B3MFF1"/>
<evidence type="ECO:0000259" key="5">
    <source>
        <dbReference type="Pfam" id="PF03931"/>
    </source>
</evidence>
<dbReference type="InterPro" id="IPR016073">
    <property type="entry name" value="Skp1_comp_POZ"/>
</dbReference>
<sequence>MPNIQLQSSDGEVFNIDSETAKCSSTIRNLIEDCGLESEENPLIPLPNVNSTILSKVLIWANHHRAEKAEKTEENSGKDEASAVVRSSDVISAWDAEFLTVDQGTLFELILAANYLDIKELLSVACMTVANMIKGHTAEEIRQTFHIPNDFSPSEEELLHKDRDNEPVIPEVESSYVFNLNKGSPNFKFELDLLGNF</sequence>
<evidence type="ECO:0000313" key="7">
    <source>
        <dbReference type="Proteomes" id="UP000007801"/>
    </source>
</evidence>
<dbReference type="InterPro" id="IPR016897">
    <property type="entry name" value="SKP1"/>
</dbReference>
<keyword evidence="2 3" id="KW-0833">Ubl conjugation pathway</keyword>
<reference evidence="6 7" key="1">
    <citation type="journal article" date="2007" name="Nature">
        <title>Evolution of genes and genomes on the Drosophila phylogeny.</title>
        <authorList>
            <consortium name="Drosophila 12 Genomes Consortium"/>
            <person name="Clark A.G."/>
            <person name="Eisen M.B."/>
            <person name="Smith D.R."/>
            <person name="Bergman C.M."/>
            <person name="Oliver B."/>
            <person name="Markow T.A."/>
            <person name="Kaufman T.C."/>
            <person name="Kellis M."/>
            <person name="Gelbart W."/>
            <person name="Iyer V.N."/>
            <person name="Pollard D.A."/>
            <person name="Sackton T.B."/>
            <person name="Larracuente A.M."/>
            <person name="Singh N.D."/>
            <person name="Abad J.P."/>
            <person name="Abt D.N."/>
            <person name="Adryan B."/>
            <person name="Aguade M."/>
            <person name="Akashi H."/>
            <person name="Anderson W.W."/>
            <person name="Aquadro C.F."/>
            <person name="Ardell D.H."/>
            <person name="Arguello R."/>
            <person name="Artieri C.G."/>
            <person name="Barbash D.A."/>
            <person name="Barker D."/>
            <person name="Barsanti P."/>
            <person name="Batterham P."/>
            <person name="Batzoglou S."/>
            <person name="Begun D."/>
            <person name="Bhutkar A."/>
            <person name="Blanco E."/>
            <person name="Bosak S.A."/>
            <person name="Bradley R.K."/>
            <person name="Brand A.D."/>
            <person name="Brent M.R."/>
            <person name="Brooks A.N."/>
            <person name="Brown R.H."/>
            <person name="Butlin R.K."/>
            <person name="Caggese C."/>
            <person name="Calvi B.R."/>
            <person name="Bernardo de Carvalho A."/>
            <person name="Caspi A."/>
            <person name="Castrezana S."/>
            <person name="Celniker S.E."/>
            <person name="Chang J.L."/>
            <person name="Chapple C."/>
            <person name="Chatterji S."/>
            <person name="Chinwalla A."/>
            <person name="Civetta A."/>
            <person name="Clifton S.W."/>
            <person name="Comeron J.M."/>
            <person name="Costello J.C."/>
            <person name="Coyne J.A."/>
            <person name="Daub J."/>
            <person name="David R.G."/>
            <person name="Delcher A.L."/>
            <person name="Delehaunty K."/>
            <person name="Do C.B."/>
            <person name="Ebling H."/>
            <person name="Edwards K."/>
            <person name="Eickbush T."/>
            <person name="Evans J.D."/>
            <person name="Filipski A."/>
            <person name="Findeiss S."/>
            <person name="Freyhult E."/>
            <person name="Fulton L."/>
            <person name="Fulton R."/>
            <person name="Garcia A.C."/>
            <person name="Gardiner A."/>
            <person name="Garfield D.A."/>
            <person name="Garvin B.E."/>
            <person name="Gibson G."/>
            <person name="Gilbert D."/>
            <person name="Gnerre S."/>
            <person name="Godfrey J."/>
            <person name="Good R."/>
            <person name="Gotea V."/>
            <person name="Gravely B."/>
            <person name="Greenberg A.J."/>
            <person name="Griffiths-Jones S."/>
            <person name="Gross S."/>
            <person name="Guigo R."/>
            <person name="Gustafson E.A."/>
            <person name="Haerty W."/>
            <person name="Hahn M.W."/>
            <person name="Halligan D.L."/>
            <person name="Halpern A.L."/>
            <person name="Halter G.M."/>
            <person name="Han M.V."/>
            <person name="Heger A."/>
            <person name="Hillier L."/>
            <person name="Hinrichs A.S."/>
            <person name="Holmes I."/>
            <person name="Hoskins R.A."/>
            <person name="Hubisz M.J."/>
            <person name="Hultmark D."/>
            <person name="Huntley M.A."/>
            <person name="Jaffe D.B."/>
            <person name="Jagadeeshan S."/>
            <person name="Jeck W.R."/>
            <person name="Johnson J."/>
            <person name="Jones C.D."/>
            <person name="Jordan W.C."/>
            <person name="Karpen G.H."/>
            <person name="Kataoka E."/>
            <person name="Keightley P.D."/>
            <person name="Kheradpour P."/>
            <person name="Kirkness E.F."/>
            <person name="Koerich L.B."/>
            <person name="Kristiansen K."/>
            <person name="Kudrna D."/>
            <person name="Kulathinal R.J."/>
            <person name="Kumar S."/>
            <person name="Kwok R."/>
            <person name="Lander E."/>
            <person name="Langley C.H."/>
            <person name="Lapoint R."/>
            <person name="Lazzaro B.P."/>
            <person name="Lee S.J."/>
            <person name="Levesque L."/>
            <person name="Li R."/>
            <person name="Lin C.F."/>
            <person name="Lin M.F."/>
            <person name="Lindblad-Toh K."/>
            <person name="Llopart A."/>
            <person name="Long M."/>
            <person name="Low L."/>
            <person name="Lozovsky E."/>
            <person name="Lu J."/>
            <person name="Luo M."/>
            <person name="Machado C.A."/>
            <person name="Makalowski W."/>
            <person name="Marzo M."/>
            <person name="Matsuda M."/>
            <person name="Matzkin L."/>
            <person name="McAllister B."/>
            <person name="McBride C.S."/>
            <person name="McKernan B."/>
            <person name="McKernan K."/>
            <person name="Mendez-Lago M."/>
            <person name="Minx P."/>
            <person name="Mollenhauer M.U."/>
            <person name="Montooth K."/>
            <person name="Mount S.M."/>
            <person name="Mu X."/>
            <person name="Myers E."/>
            <person name="Negre B."/>
            <person name="Newfeld S."/>
            <person name="Nielsen R."/>
            <person name="Noor M.A."/>
            <person name="O'Grady P."/>
            <person name="Pachter L."/>
            <person name="Papaceit M."/>
            <person name="Parisi M.J."/>
            <person name="Parisi M."/>
            <person name="Parts L."/>
            <person name="Pedersen J.S."/>
            <person name="Pesole G."/>
            <person name="Phillippy A.M."/>
            <person name="Ponting C.P."/>
            <person name="Pop M."/>
            <person name="Porcelli D."/>
            <person name="Powell J.R."/>
            <person name="Prohaska S."/>
            <person name="Pruitt K."/>
            <person name="Puig M."/>
            <person name="Quesneville H."/>
            <person name="Ram K.R."/>
            <person name="Rand D."/>
            <person name="Rasmussen M.D."/>
            <person name="Reed L.K."/>
            <person name="Reenan R."/>
            <person name="Reily A."/>
            <person name="Remington K.A."/>
            <person name="Rieger T.T."/>
            <person name="Ritchie M.G."/>
            <person name="Robin C."/>
            <person name="Rogers Y.H."/>
            <person name="Rohde C."/>
            <person name="Rozas J."/>
            <person name="Rubenfield M.J."/>
            <person name="Ruiz A."/>
            <person name="Russo S."/>
            <person name="Salzberg S.L."/>
            <person name="Sanchez-Gracia A."/>
            <person name="Saranga D.J."/>
            <person name="Sato H."/>
            <person name="Schaeffer S.W."/>
            <person name="Schatz M.C."/>
            <person name="Schlenke T."/>
            <person name="Schwartz R."/>
            <person name="Segarra C."/>
            <person name="Singh R.S."/>
            <person name="Sirot L."/>
            <person name="Sirota M."/>
            <person name="Sisneros N.B."/>
            <person name="Smith C.D."/>
            <person name="Smith T.F."/>
            <person name="Spieth J."/>
            <person name="Stage D.E."/>
            <person name="Stark A."/>
            <person name="Stephan W."/>
            <person name="Strausberg R.L."/>
            <person name="Strempel S."/>
            <person name="Sturgill D."/>
            <person name="Sutton G."/>
            <person name="Sutton G.G."/>
            <person name="Tao W."/>
            <person name="Teichmann S."/>
            <person name="Tobari Y.N."/>
            <person name="Tomimura Y."/>
            <person name="Tsolas J.M."/>
            <person name="Valente V.L."/>
            <person name="Venter E."/>
            <person name="Venter J.C."/>
            <person name="Vicario S."/>
            <person name="Vieira F.G."/>
            <person name="Vilella A.J."/>
            <person name="Villasante A."/>
            <person name="Walenz B."/>
            <person name="Wang J."/>
            <person name="Wasserman M."/>
            <person name="Watts T."/>
            <person name="Wilson D."/>
            <person name="Wilson R.K."/>
            <person name="Wing R.A."/>
            <person name="Wolfner M.F."/>
            <person name="Wong A."/>
            <person name="Wong G.K."/>
            <person name="Wu C.I."/>
            <person name="Wu G."/>
            <person name="Yamamoto D."/>
            <person name="Yang H.P."/>
            <person name="Yang S.P."/>
            <person name="Yorke J.A."/>
            <person name="Yoshida K."/>
            <person name="Zdobnov E."/>
            <person name="Zhang P."/>
            <person name="Zhang Y."/>
            <person name="Zimin A.V."/>
            <person name="Baldwin J."/>
            <person name="Abdouelleil A."/>
            <person name="Abdulkadir J."/>
            <person name="Abebe A."/>
            <person name="Abera B."/>
            <person name="Abreu J."/>
            <person name="Acer S.C."/>
            <person name="Aftuck L."/>
            <person name="Alexander A."/>
            <person name="An P."/>
            <person name="Anderson E."/>
            <person name="Anderson S."/>
            <person name="Arachi H."/>
            <person name="Azer M."/>
            <person name="Bachantsang P."/>
            <person name="Barry A."/>
            <person name="Bayul T."/>
            <person name="Berlin A."/>
            <person name="Bessette D."/>
            <person name="Bloom T."/>
            <person name="Blye J."/>
            <person name="Boguslavskiy L."/>
            <person name="Bonnet C."/>
            <person name="Boukhgalter B."/>
            <person name="Bourzgui I."/>
            <person name="Brown A."/>
            <person name="Cahill P."/>
            <person name="Channer S."/>
            <person name="Cheshatsang Y."/>
            <person name="Chuda L."/>
            <person name="Citroen M."/>
            <person name="Collymore A."/>
            <person name="Cooke P."/>
            <person name="Costello M."/>
            <person name="D'Aco K."/>
            <person name="Daza R."/>
            <person name="De Haan G."/>
            <person name="DeGray S."/>
            <person name="DeMaso C."/>
            <person name="Dhargay N."/>
            <person name="Dooley K."/>
            <person name="Dooley E."/>
            <person name="Doricent M."/>
            <person name="Dorje P."/>
            <person name="Dorjee K."/>
            <person name="Dupes A."/>
            <person name="Elong R."/>
            <person name="Falk J."/>
            <person name="Farina A."/>
            <person name="Faro S."/>
            <person name="Ferguson D."/>
            <person name="Fisher S."/>
            <person name="Foley C.D."/>
            <person name="Franke A."/>
            <person name="Friedrich D."/>
            <person name="Gadbois L."/>
            <person name="Gearin G."/>
            <person name="Gearin C.R."/>
            <person name="Giannoukos G."/>
            <person name="Goode T."/>
            <person name="Graham J."/>
            <person name="Grandbois E."/>
            <person name="Grewal S."/>
            <person name="Gyaltsen K."/>
            <person name="Hafez N."/>
            <person name="Hagos B."/>
            <person name="Hall J."/>
            <person name="Henson C."/>
            <person name="Hollinger A."/>
            <person name="Honan T."/>
            <person name="Huard M.D."/>
            <person name="Hughes L."/>
            <person name="Hurhula B."/>
            <person name="Husby M.E."/>
            <person name="Kamat A."/>
            <person name="Kanga B."/>
            <person name="Kashin S."/>
            <person name="Khazanovich D."/>
            <person name="Kisner P."/>
            <person name="Lance K."/>
            <person name="Lara M."/>
            <person name="Lee W."/>
            <person name="Lennon N."/>
            <person name="Letendre F."/>
            <person name="LeVine R."/>
            <person name="Lipovsky A."/>
            <person name="Liu X."/>
            <person name="Liu J."/>
            <person name="Liu S."/>
            <person name="Lokyitsang T."/>
            <person name="Lokyitsang Y."/>
            <person name="Lubonja R."/>
            <person name="Lui A."/>
            <person name="MacDonald P."/>
            <person name="Magnisalis V."/>
            <person name="Maru K."/>
            <person name="Matthews C."/>
            <person name="McCusker W."/>
            <person name="McDonough S."/>
            <person name="Mehta T."/>
            <person name="Meldrim J."/>
            <person name="Meneus L."/>
            <person name="Mihai O."/>
            <person name="Mihalev A."/>
            <person name="Mihova T."/>
            <person name="Mittelman R."/>
            <person name="Mlenga V."/>
            <person name="Montmayeur A."/>
            <person name="Mulrain L."/>
            <person name="Navidi A."/>
            <person name="Naylor J."/>
            <person name="Negash T."/>
            <person name="Nguyen T."/>
            <person name="Nguyen N."/>
            <person name="Nicol R."/>
            <person name="Norbu C."/>
            <person name="Norbu N."/>
            <person name="Novod N."/>
            <person name="O'Neill B."/>
            <person name="Osman S."/>
            <person name="Markiewicz E."/>
            <person name="Oyono O.L."/>
            <person name="Patti C."/>
            <person name="Phunkhang P."/>
            <person name="Pierre F."/>
            <person name="Priest M."/>
            <person name="Raghuraman S."/>
            <person name="Rege F."/>
            <person name="Reyes R."/>
            <person name="Rise C."/>
            <person name="Rogov P."/>
            <person name="Ross K."/>
            <person name="Ryan E."/>
            <person name="Settipalli S."/>
            <person name="Shea T."/>
            <person name="Sherpa N."/>
            <person name="Shi L."/>
            <person name="Shih D."/>
            <person name="Sparrow T."/>
            <person name="Spaulding J."/>
            <person name="Stalker J."/>
            <person name="Stange-Thomann N."/>
            <person name="Stavropoulos S."/>
            <person name="Stone C."/>
            <person name="Strader C."/>
            <person name="Tesfaye S."/>
            <person name="Thomson T."/>
            <person name="Thoulutsang Y."/>
            <person name="Thoulutsang D."/>
            <person name="Topham K."/>
            <person name="Topping I."/>
            <person name="Tsamla T."/>
            <person name="Vassiliev H."/>
            <person name="Vo A."/>
            <person name="Wangchuk T."/>
            <person name="Wangdi T."/>
            <person name="Weiand M."/>
            <person name="Wilkinson J."/>
            <person name="Wilson A."/>
            <person name="Yadav S."/>
            <person name="Young G."/>
            <person name="Yu Q."/>
            <person name="Zembek L."/>
            <person name="Zhong D."/>
            <person name="Zimmer A."/>
            <person name="Zwirko Z."/>
            <person name="Jaffe D.B."/>
            <person name="Alvarez P."/>
            <person name="Brockman W."/>
            <person name="Butler J."/>
            <person name="Chin C."/>
            <person name="Gnerre S."/>
            <person name="Grabherr M."/>
            <person name="Kleber M."/>
            <person name="Mauceli E."/>
            <person name="MacCallum I."/>
        </authorList>
    </citation>
    <scope>NUCLEOTIDE SEQUENCE [LARGE SCALE GENOMIC DNA]</scope>
    <source>
        <strain evidence="7">Tucson 14024-0371.13</strain>
    </source>
</reference>
<dbReference type="InterPro" id="IPR011333">
    <property type="entry name" value="SKP1/BTB/POZ_sf"/>
</dbReference>
<accession>B3MFF1</accession>
<evidence type="ECO:0008006" key="8">
    <source>
        <dbReference type="Google" id="ProtNLM"/>
    </source>
</evidence>
<dbReference type="FunFam" id="3.30.710.10:FF:000026">
    <property type="entry name" value="E3 ubiquitin ligase complex SCF subunit"/>
    <property type="match status" value="1"/>
</dbReference>
<dbReference type="GeneID" id="6494710"/>
<dbReference type="GO" id="GO:0016567">
    <property type="term" value="P:protein ubiquitination"/>
    <property type="evidence" value="ECO:0007669"/>
    <property type="project" value="UniProtKB-UniPathway"/>
</dbReference>
<dbReference type="InterPro" id="IPR016072">
    <property type="entry name" value="Skp1_comp_dimer"/>
</dbReference>
<dbReference type="KEGG" id="dan:6494710"/>
<feature type="domain" description="SKP1 component dimerisation" evidence="4">
    <location>
        <begin position="119"/>
        <end position="162"/>
    </location>
</feature>
<comment type="pathway">
    <text evidence="3">Protein modification; protein ubiquitination.</text>
</comment>
<feature type="domain" description="SKP1 component POZ" evidence="5">
    <location>
        <begin position="3"/>
        <end position="65"/>
    </location>
</feature>
<dbReference type="Gene3D" id="3.30.710.10">
    <property type="entry name" value="Potassium Channel Kv1.1, Chain A"/>
    <property type="match status" value="1"/>
</dbReference>
<dbReference type="SUPFAM" id="SSF81382">
    <property type="entry name" value="Skp1 dimerisation domain-like"/>
    <property type="match status" value="1"/>
</dbReference>
<gene>
    <name evidence="6" type="primary">Dana\GF11848</name>
    <name evidence="6" type="synonym">dana_GLEANR_11871</name>
    <name evidence="6" type="ORF">GF11848</name>
</gene>
<protein>
    <recommendedName>
        <fullName evidence="8">SKP1 component POZ domain-containing protein</fullName>
    </recommendedName>
</protein>
<evidence type="ECO:0000256" key="3">
    <source>
        <dbReference type="PIRNR" id="PIRNR028729"/>
    </source>
</evidence>
<evidence type="ECO:0000256" key="2">
    <source>
        <dbReference type="ARBA" id="ARBA00022786"/>
    </source>
</evidence>
<dbReference type="eggNOG" id="KOG1724">
    <property type="taxonomic scope" value="Eukaryota"/>
</dbReference>
<organism evidence="6 7">
    <name type="scientific">Drosophila ananassae</name>
    <name type="common">Fruit fly</name>
    <dbReference type="NCBI Taxonomy" id="7217"/>
    <lineage>
        <taxon>Eukaryota</taxon>
        <taxon>Metazoa</taxon>
        <taxon>Ecdysozoa</taxon>
        <taxon>Arthropoda</taxon>
        <taxon>Hexapoda</taxon>
        <taxon>Insecta</taxon>
        <taxon>Pterygota</taxon>
        <taxon>Neoptera</taxon>
        <taxon>Endopterygota</taxon>
        <taxon>Diptera</taxon>
        <taxon>Brachycera</taxon>
        <taxon>Muscomorpha</taxon>
        <taxon>Ephydroidea</taxon>
        <taxon>Drosophilidae</taxon>
        <taxon>Drosophila</taxon>
        <taxon>Sophophora</taxon>
    </lineage>
</organism>
<dbReference type="GO" id="GO:0006511">
    <property type="term" value="P:ubiquitin-dependent protein catabolic process"/>
    <property type="evidence" value="ECO:0007669"/>
    <property type="project" value="InterPro"/>
</dbReference>
<dbReference type="InterPro" id="IPR001232">
    <property type="entry name" value="SKP1-like"/>
</dbReference>
<dbReference type="Pfam" id="PF01466">
    <property type="entry name" value="Skp1"/>
    <property type="match status" value="1"/>
</dbReference>
<dbReference type="PIRSF" id="PIRSF028729">
    <property type="entry name" value="E3_ubiquit_lig_SCF_Skp"/>
    <property type="match status" value="1"/>
</dbReference>
<dbReference type="Proteomes" id="UP000007801">
    <property type="component" value="Unassembled WGS sequence"/>
</dbReference>
<dbReference type="CDD" id="cd18322">
    <property type="entry name" value="BTB_POZ_SKP1"/>
    <property type="match status" value="1"/>
</dbReference>
<dbReference type="FunCoup" id="B3MFF1">
    <property type="interactions" value="338"/>
</dbReference>
<dbReference type="InterPro" id="IPR036296">
    <property type="entry name" value="SKP1-like_dim_sf"/>
</dbReference>
<dbReference type="UniPathway" id="UPA00143"/>
<dbReference type="SMART" id="SM00512">
    <property type="entry name" value="Skp1"/>
    <property type="match status" value="1"/>
</dbReference>
<evidence type="ECO:0000313" key="6">
    <source>
        <dbReference type="EMBL" id="EDV36636.2"/>
    </source>
</evidence>
<comment type="similarity">
    <text evidence="1 3">Belongs to the SKP1 family.</text>
</comment>
<dbReference type="AlphaFoldDB" id="B3MFF1"/>
<evidence type="ECO:0000259" key="4">
    <source>
        <dbReference type="Pfam" id="PF01466"/>
    </source>
</evidence>
<evidence type="ECO:0000256" key="1">
    <source>
        <dbReference type="ARBA" id="ARBA00009993"/>
    </source>
</evidence>
<dbReference type="STRING" id="7217.B3MFF1"/>
<name>B3MFF1_DROAN</name>
<dbReference type="PANTHER" id="PTHR11165">
    <property type="entry name" value="SKP1"/>
    <property type="match status" value="1"/>
</dbReference>
<dbReference type="Pfam" id="PF03931">
    <property type="entry name" value="Skp1_POZ"/>
    <property type="match status" value="1"/>
</dbReference>
<dbReference type="OrthoDB" id="7827685at2759"/>
<proteinExistence type="inferred from homology"/>
<dbReference type="SUPFAM" id="SSF54695">
    <property type="entry name" value="POZ domain"/>
    <property type="match status" value="1"/>
</dbReference>
<dbReference type="EMBL" id="CH902619">
    <property type="protein sequence ID" value="EDV36636.2"/>
    <property type="molecule type" value="Genomic_DNA"/>
</dbReference>